<evidence type="ECO:0000256" key="4">
    <source>
        <dbReference type="ARBA" id="ARBA00022840"/>
    </source>
</evidence>
<protein>
    <recommendedName>
        <fullName evidence="7">UvrD-like helicase C-terminal domain-containing protein</fullName>
    </recommendedName>
</protein>
<keyword evidence="2" id="KW-0378">Hydrolase</keyword>
<keyword evidence="9" id="KW-1185">Reference proteome</keyword>
<feature type="coiled-coil region" evidence="5">
    <location>
        <begin position="2279"/>
        <end position="2313"/>
    </location>
</feature>
<dbReference type="PANTHER" id="PTHR21529:SF4">
    <property type="entry name" value="TPR AND ANKYRIN REPEAT-CONTAINING PROTEIN 1"/>
    <property type="match status" value="1"/>
</dbReference>
<accession>A0A8S1LNQ1</accession>
<name>A0A8S1LNQ1_PARPR</name>
<evidence type="ECO:0000256" key="6">
    <source>
        <dbReference type="SAM" id="MobiDB-lite"/>
    </source>
</evidence>
<dbReference type="InterPro" id="IPR014017">
    <property type="entry name" value="DNA_helicase_UvrD-like_C"/>
</dbReference>
<keyword evidence="5" id="KW-0175">Coiled coil</keyword>
<reference evidence="8" key="1">
    <citation type="submission" date="2021-01" db="EMBL/GenBank/DDBJ databases">
        <authorList>
            <consortium name="Genoscope - CEA"/>
            <person name="William W."/>
        </authorList>
    </citation>
    <scope>NUCLEOTIDE SEQUENCE</scope>
</reference>
<evidence type="ECO:0000259" key="7">
    <source>
        <dbReference type="Pfam" id="PF13361"/>
    </source>
</evidence>
<gene>
    <name evidence="8" type="ORF">PPRIM_AZ9-3.1.T0410263</name>
</gene>
<evidence type="ECO:0000313" key="9">
    <source>
        <dbReference type="Proteomes" id="UP000688137"/>
    </source>
</evidence>
<dbReference type="PANTHER" id="PTHR21529">
    <property type="entry name" value="MAMMARY TURMOR VIRUS RECEPTOR HOMOLOG 1, 2 MTVR1, 2"/>
    <property type="match status" value="1"/>
</dbReference>
<feature type="domain" description="UvrD-like helicase C-terminal" evidence="7">
    <location>
        <begin position="862"/>
        <end position="992"/>
    </location>
</feature>
<evidence type="ECO:0000256" key="5">
    <source>
        <dbReference type="SAM" id="Coils"/>
    </source>
</evidence>
<dbReference type="Pfam" id="PF13361">
    <property type="entry name" value="UvrD_C"/>
    <property type="match status" value="1"/>
</dbReference>
<feature type="region of interest" description="Disordered" evidence="6">
    <location>
        <begin position="465"/>
        <end position="484"/>
    </location>
</feature>
<dbReference type="OMA" id="ANNWQRI"/>
<keyword evidence="3" id="KW-0347">Helicase</keyword>
<dbReference type="GO" id="GO:0004386">
    <property type="term" value="F:helicase activity"/>
    <property type="evidence" value="ECO:0007669"/>
    <property type="project" value="UniProtKB-KW"/>
</dbReference>
<sequence>MKQNQQIQQKQKISQAFMNQYLKEKTELENSINQVQKIMNAKFEQKLNPKSILTSYLQTLSHINEYRYMGITVNIEEDIKLFLQSLPSYTFFPQKIWDFSFTKQFQQKLLSLKDDEFIKVVVLIKILVQGKFNQYQWVNVNQIQVGSIKFPFQYDFQLQLAVDGRTTMFFQVFPKKYPVMNGSEHPIQFDYVHELIFVELNEGTYHKNPQPYEKYLKTQQSIPNFFTDMKYIQEFSDKKKVKYLRVGEINENQFLLIGPRIFKPLLCQGNQYVYNNKLNLWMTIEDEEKYYKKLKQIQEIRQNNQIIKKYCYLPSSQQLLTIIKNIPNFRVKLTQEQQNVISYGGDALVIGRSGTGKTTCALLKLFSTDILYKLRIKLNQIKYSSNDINLSQQDQNSQLKTIFVTASPLLACQVKRLYDQLVNNIQNVINTKRQRVKQEQQENIQTQNIDLEQSTFQIIEALQQNDKDNDNDDNNNQQEFQNDYEIEDEDINEFEKEMGKFNKFSEIQQFPVFLTLRKLLALIDSSLIHSFFKVYGGYQNKLSQWHNESAGLMTLDKNQTVQPFNEELLHKHISLIDNQEFIETNLQEVTLEIFERVFWPKIVKDLKQEYYDVSTFDPTLVWSEICTKIKGHETSHEYPDKYMNFENYVYYHRILSEVQTKLLYKAFETYERLKQSYGYYDLLDIVNHINYELSQGNDMIECVHYLMLDELQDVPRAVLVLLDRMAEFGLFCCGDNAQNIAKGIGFKFFEVQNCILNYRGNQRRRQSNMTLFDLNINFRSHNQILQLANSVIRVLEICFPYKIDRLKKETSDLTGPKPVILQTEDPQDLLSYIQEFFTNDRKTVEFGCNQAIIVKDQESKEKLPQELQNALVLTIYEAKGLEFDDVILYNFFNDCPTSVDDWKILNEFEIQSVYMSEEGYKNYLTVHQSEVVTTDYNDQKKLVEIKQLKLKERIDLKKQKSNLDAFQEYMSLCQDLKQLYVAITRPKKRLIIFDQSNKKRFIIQSIWEKLDVVNIVQKKNIQVSDTQFLLEHTIDNQANWKKQGYKMFRLNNYDQAAKCFKFSGDEELAIKSRAYFLATQANIFNENKTNYIAAAKLFEQINFPLRAAQCYFSGKEYNKAYEQYKLTNCKSETAESAYFAGYFEEAADLFYQINDIRRALDCFKKANNWQRIIELLNLHKDEFTIDERMAFLNKFFPSFLQEMTEQIEQQEKEMEEQNLIEETSIIQEDINDQSQSFQIQNSLINESQQVQEENINNNIETSQISILKQNKQDIIEIDDSESFQVQNEESFDHLSIFDPEDEWLKNNQKSLIKSIATSSVESQFSNVLLLNQPSNVSLLKSRSNIFIKNNVLQQLVQKFQFFSDEFKIHIEKQTHKATLLSNRTGEEKEFDHMINFLYDLDNIDIDTIYLILDLLEQFKSYKLCIYVCNQFKLAQHIGRYLVSLASLYTPLTRNPLKDNYQIIANKLYRKQILQQAAVSQLAINNILESINPKFLQFKYEEQLNSSNSFGITCYKELIGLGYWKTVIYQLNYDHAYNLCRSFNSYQDIFNIIQKIKDNRQNKILNEQEEFNLNKYQYFYAIQEALQLKNSNFNPIFSTTINYFNNQQHLNQEILKDIILNSQLKNNSNLNYTQQLNQIESIILSHLILKRINTSQEKQKLVDITQLVEIQIYFLNKLQLFCKNSNIIDSFGFLYQFSLPKGEIMDHYSQYALVYLTSDLVSYLHSQSKENQKDPSQNTQQELKFIDIGFEYILIPYNLILKTIHKSFIQNLSNQFYQISEQLKSFYLTYGSQQQQIPQNLYRGSHLPVFQQLYYLELKQKNILPIVFLPKQINIQKFKNFNDASIKNLEIDRHSSSILNQIKSLHQLDLFKILIKTNIRNPNIPSSTKQLFINESISLLHKSQDQLSHQKIVLAINLLNYINELPLAIFTLQQMKKPIQTNPYIKYMEFLECQEYNITEDLFVCFAEFSVDLQNKLFLDEWLYHLIRVGISILISILEEKKLKIYIPLIFVEFVKGIQGHQIESPIFKIQNDEILLEYLELLGQFLDNCNSEHYEYYGNILLIIFVINLPILTNEIKEQISKIIEFDSKYKFYQRLKVIILKDLQVRQNEFIKQQKSIYINQYLDLQITHLQIFNTKQQHQLEQIYNTCLQNWENYQTKSEQIKSNGQNLIKKWLIHKQYIAKSKYLSKALPKFQLQNQIVKFQQFYQLNLKEFYKNLNNKDIKLENNIKNAFAIQEDILNQRHGAVDSIDLHFCNLLLEKLSELNIQIVKGINVSQQLIELSKELVAWKENINSAQDKQDELLARNKELLAIKWRNLKSGIKLKKRVLKKVEMQTIQEEEEEQQ</sequence>
<keyword evidence="1" id="KW-0547">Nucleotide-binding</keyword>
<dbReference type="GO" id="GO:0016787">
    <property type="term" value="F:hydrolase activity"/>
    <property type="evidence" value="ECO:0007669"/>
    <property type="project" value="UniProtKB-KW"/>
</dbReference>
<evidence type="ECO:0000256" key="3">
    <source>
        <dbReference type="ARBA" id="ARBA00022806"/>
    </source>
</evidence>
<evidence type="ECO:0000256" key="1">
    <source>
        <dbReference type="ARBA" id="ARBA00022741"/>
    </source>
</evidence>
<evidence type="ECO:0000256" key="2">
    <source>
        <dbReference type="ARBA" id="ARBA00022801"/>
    </source>
</evidence>
<keyword evidence="4" id="KW-0067">ATP-binding</keyword>
<dbReference type="InterPro" id="IPR039904">
    <property type="entry name" value="TRANK1"/>
</dbReference>
<dbReference type="GO" id="GO:0005524">
    <property type="term" value="F:ATP binding"/>
    <property type="evidence" value="ECO:0007669"/>
    <property type="project" value="UniProtKB-KW"/>
</dbReference>
<dbReference type="EMBL" id="CAJJDM010000040">
    <property type="protein sequence ID" value="CAD8067982.1"/>
    <property type="molecule type" value="Genomic_DNA"/>
</dbReference>
<proteinExistence type="predicted"/>
<comment type="caution">
    <text evidence="8">The sequence shown here is derived from an EMBL/GenBank/DDBJ whole genome shotgun (WGS) entry which is preliminary data.</text>
</comment>
<dbReference type="Proteomes" id="UP000688137">
    <property type="component" value="Unassembled WGS sequence"/>
</dbReference>
<evidence type="ECO:0000313" key="8">
    <source>
        <dbReference type="EMBL" id="CAD8067982.1"/>
    </source>
</evidence>
<organism evidence="8 9">
    <name type="scientific">Paramecium primaurelia</name>
    <dbReference type="NCBI Taxonomy" id="5886"/>
    <lineage>
        <taxon>Eukaryota</taxon>
        <taxon>Sar</taxon>
        <taxon>Alveolata</taxon>
        <taxon>Ciliophora</taxon>
        <taxon>Intramacronucleata</taxon>
        <taxon>Oligohymenophorea</taxon>
        <taxon>Peniculida</taxon>
        <taxon>Parameciidae</taxon>
        <taxon>Paramecium</taxon>
    </lineage>
</organism>